<dbReference type="Proteomes" id="UP000320333">
    <property type="component" value="Unassembled WGS sequence"/>
</dbReference>
<dbReference type="GO" id="GO:0070072">
    <property type="term" value="P:vacuolar proton-transporting V-type ATPase complex assembly"/>
    <property type="evidence" value="ECO:0007669"/>
    <property type="project" value="InterPro"/>
</dbReference>
<feature type="region of interest" description="Disordered" evidence="2">
    <location>
        <begin position="87"/>
        <end position="133"/>
    </location>
</feature>
<keyword evidence="4" id="KW-1185">Reference proteome</keyword>
<reference evidence="3 4" key="1">
    <citation type="journal article" date="2019" name="Sci. Rep.">
        <title>Comparative genomics of chytrid fungi reveal insights into the obligate biotrophic and pathogenic lifestyle of Synchytrium endobioticum.</title>
        <authorList>
            <person name="van de Vossenberg B.T.L.H."/>
            <person name="Warris S."/>
            <person name="Nguyen H.D.T."/>
            <person name="van Gent-Pelzer M.P.E."/>
            <person name="Joly D.L."/>
            <person name="van de Geest H.C."/>
            <person name="Bonants P.J.M."/>
            <person name="Smith D.S."/>
            <person name="Levesque C.A."/>
            <person name="van der Lee T.A.J."/>
        </authorList>
    </citation>
    <scope>NUCLEOTIDE SEQUENCE [LARGE SCALE GENOMIC DNA]</scope>
    <source>
        <strain evidence="3 4">CBS 675.73</strain>
    </source>
</reference>
<evidence type="ECO:0000256" key="2">
    <source>
        <dbReference type="SAM" id="MobiDB-lite"/>
    </source>
</evidence>
<evidence type="ECO:0000313" key="3">
    <source>
        <dbReference type="EMBL" id="TPX75306.1"/>
    </source>
</evidence>
<protein>
    <recommendedName>
        <fullName evidence="1">Vacuolar ATPase assembly protein VMA22</fullName>
    </recommendedName>
</protein>
<feature type="compositionally biased region" description="Basic and acidic residues" evidence="2">
    <location>
        <begin position="120"/>
        <end position="132"/>
    </location>
</feature>
<dbReference type="STRING" id="246404.A0A507FJ25"/>
<proteinExistence type="predicted"/>
<sequence>MADNGSTLGETLDKVDTYLRLQSEIAQELRKGFMHLAEAKYVLGPDTLSQFSYDRRMQASVFCSSKSEDLDLDAAVREIHLDPIHAEPSSMAGLRSRKPVRKEDSEGEGGDSSADAIRQPGEDDAKDIDSNKMSDVAAASPTLTFKKKDPIFMFSGFPPKSLRDAQSSFKRVLDIVQSVDLPSSSNDRM</sequence>
<dbReference type="InterPro" id="IPR040357">
    <property type="entry name" value="Vma22/CCDC115"/>
</dbReference>
<accession>A0A507FJ25</accession>
<name>A0A507FJ25_9FUNG</name>
<gene>
    <name evidence="3" type="ORF">CcCBS67573_g03417</name>
</gene>
<dbReference type="AlphaFoldDB" id="A0A507FJ25"/>
<evidence type="ECO:0000256" key="1">
    <source>
        <dbReference type="ARBA" id="ARBA00093634"/>
    </source>
</evidence>
<dbReference type="EMBL" id="QEAP01000086">
    <property type="protein sequence ID" value="TPX75306.1"/>
    <property type="molecule type" value="Genomic_DNA"/>
</dbReference>
<dbReference type="Pfam" id="PF21730">
    <property type="entry name" value="Vma22_CCDC115"/>
    <property type="match status" value="1"/>
</dbReference>
<organism evidence="3 4">
    <name type="scientific">Chytriomyces confervae</name>
    <dbReference type="NCBI Taxonomy" id="246404"/>
    <lineage>
        <taxon>Eukaryota</taxon>
        <taxon>Fungi</taxon>
        <taxon>Fungi incertae sedis</taxon>
        <taxon>Chytridiomycota</taxon>
        <taxon>Chytridiomycota incertae sedis</taxon>
        <taxon>Chytridiomycetes</taxon>
        <taxon>Chytridiales</taxon>
        <taxon>Chytriomycetaceae</taxon>
        <taxon>Chytriomyces</taxon>
    </lineage>
</organism>
<dbReference type="PANTHER" id="PTHR31996:SF2">
    <property type="entry name" value="COILED-COIL DOMAIN-CONTAINING PROTEIN 115"/>
    <property type="match status" value="1"/>
</dbReference>
<dbReference type="GO" id="GO:0051082">
    <property type="term" value="F:unfolded protein binding"/>
    <property type="evidence" value="ECO:0007669"/>
    <property type="project" value="TreeGrafter"/>
</dbReference>
<evidence type="ECO:0000313" key="4">
    <source>
        <dbReference type="Proteomes" id="UP000320333"/>
    </source>
</evidence>
<dbReference type="OrthoDB" id="408631at2759"/>
<dbReference type="GO" id="GO:1990871">
    <property type="term" value="C:Vma12-Vma22 assembly complex"/>
    <property type="evidence" value="ECO:0007669"/>
    <property type="project" value="TreeGrafter"/>
</dbReference>
<comment type="caution">
    <text evidence="3">The sequence shown here is derived from an EMBL/GenBank/DDBJ whole genome shotgun (WGS) entry which is preliminary data.</text>
</comment>
<dbReference type="PANTHER" id="PTHR31996">
    <property type="entry name" value="COILED-COIL DOMAIN-CONTAINING PROTEIN 115"/>
    <property type="match status" value="1"/>
</dbReference>